<protein>
    <submittedName>
        <fullName evidence="1">Uncharacterized protein</fullName>
    </submittedName>
</protein>
<sequence>MSLWDREDNQNNFKQIDQNYQVDQYSFNQNDNIPNYRTYISYEQAKITIQRFQTLMLKETNTKNIPKTFGNNFKKFMDNVLMNQVQQNGTPIPQNMDVFLNKKNKGQQSTYILKDFKALFNNEACSKWFQFYIQNCAFLDLIQSNRIENIEDYILFIEQYLAGAQNPENFITNRQQKKKEAAKYQKIQKKLDEMQLDDDSNIQFIGYHEDQSSELNKQNEESNMFINMKSLLNKLL</sequence>
<dbReference type="OrthoDB" id="306877at2759"/>
<accession>A0A8S1TMP4</accession>
<keyword evidence="2" id="KW-1185">Reference proteome</keyword>
<proteinExistence type="predicted"/>
<organism evidence="1 2">
    <name type="scientific">Paramecium pentaurelia</name>
    <dbReference type="NCBI Taxonomy" id="43138"/>
    <lineage>
        <taxon>Eukaryota</taxon>
        <taxon>Sar</taxon>
        <taxon>Alveolata</taxon>
        <taxon>Ciliophora</taxon>
        <taxon>Intramacronucleata</taxon>
        <taxon>Oligohymenophorea</taxon>
        <taxon>Peniculida</taxon>
        <taxon>Parameciidae</taxon>
        <taxon>Paramecium</taxon>
    </lineage>
</organism>
<dbReference type="Pfam" id="PF14536">
    <property type="entry name" value="DUF4441"/>
    <property type="match status" value="1"/>
</dbReference>
<evidence type="ECO:0000313" key="1">
    <source>
        <dbReference type="EMBL" id="CAD8153233.1"/>
    </source>
</evidence>
<evidence type="ECO:0000313" key="2">
    <source>
        <dbReference type="Proteomes" id="UP000689195"/>
    </source>
</evidence>
<dbReference type="InterPro" id="IPR028008">
    <property type="entry name" value="DUF4441"/>
</dbReference>
<name>A0A8S1TMP4_9CILI</name>
<dbReference type="AlphaFoldDB" id="A0A8S1TMP4"/>
<dbReference type="Proteomes" id="UP000689195">
    <property type="component" value="Unassembled WGS sequence"/>
</dbReference>
<reference evidence="1" key="1">
    <citation type="submission" date="2021-01" db="EMBL/GenBank/DDBJ databases">
        <authorList>
            <consortium name="Genoscope - CEA"/>
            <person name="William W."/>
        </authorList>
    </citation>
    <scope>NUCLEOTIDE SEQUENCE</scope>
</reference>
<comment type="caution">
    <text evidence="1">The sequence shown here is derived from an EMBL/GenBank/DDBJ whole genome shotgun (WGS) entry which is preliminary data.</text>
</comment>
<dbReference type="EMBL" id="CAJJDO010000024">
    <property type="protein sequence ID" value="CAD8153233.1"/>
    <property type="molecule type" value="Genomic_DNA"/>
</dbReference>
<gene>
    <name evidence="1" type="ORF">PPENT_87.1.T0240099</name>
</gene>